<evidence type="ECO:0000256" key="1">
    <source>
        <dbReference type="SAM" id="SignalP"/>
    </source>
</evidence>
<name>A0A1M4UB40_9SPHI</name>
<dbReference type="RefSeq" id="WP_073226934.1">
    <property type="nucleotide sequence ID" value="NZ_FQUQ01000001.1"/>
</dbReference>
<sequence>MKRLLTLALLVTNSYSISAQTENPNKETLKKKYENSDIDKEIRKKMQSDIQYPDSIVLAPLHFINTFIPLDTANLDFQRFSVDVEIKTKIPKGYNFYISPFNGSFNGIPFYGGIQTSSDGRPVKGGKERKIGRGGIFSRWMERDTAALKGEGYYASSDGEGDFISVRNKLKWDKGTYRLTLYKSGEVKGKPLPAGYKSKDLMFAWGEYEHSWVTMSVQDLQTGKKVIIGSMAFPGKKLSISPYNIIFLEQYGAVINFAKEKPKAANSAINYKDLPVVKLDIKNILMNGKPIIPAKVTTLVNRTHHPEQSKIAMPIPILSKDAYDAKTGVLSYEAGEFQSWK</sequence>
<feature type="signal peptide" evidence="1">
    <location>
        <begin position="1"/>
        <end position="19"/>
    </location>
</feature>
<feature type="chain" id="PRO_5013132767" evidence="1">
    <location>
        <begin position="20"/>
        <end position="341"/>
    </location>
</feature>
<dbReference type="AlphaFoldDB" id="A0A1M4UB40"/>
<keyword evidence="1" id="KW-0732">Signal</keyword>
<keyword evidence="3" id="KW-1185">Reference proteome</keyword>
<evidence type="ECO:0000313" key="2">
    <source>
        <dbReference type="EMBL" id="SHE53858.1"/>
    </source>
</evidence>
<organism evidence="2 3">
    <name type="scientific">Pedobacter caeni</name>
    <dbReference type="NCBI Taxonomy" id="288992"/>
    <lineage>
        <taxon>Bacteria</taxon>
        <taxon>Pseudomonadati</taxon>
        <taxon>Bacteroidota</taxon>
        <taxon>Sphingobacteriia</taxon>
        <taxon>Sphingobacteriales</taxon>
        <taxon>Sphingobacteriaceae</taxon>
        <taxon>Pedobacter</taxon>
    </lineage>
</organism>
<dbReference type="Proteomes" id="UP000184287">
    <property type="component" value="Unassembled WGS sequence"/>
</dbReference>
<evidence type="ECO:0000313" key="3">
    <source>
        <dbReference type="Proteomes" id="UP000184287"/>
    </source>
</evidence>
<dbReference type="OrthoDB" id="750023at2"/>
<dbReference type="EMBL" id="FQUQ01000001">
    <property type="protein sequence ID" value="SHE53858.1"/>
    <property type="molecule type" value="Genomic_DNA"/>
</dbReference>
<gene>
    <name evidence="2" type="ORF">SAMN04488522_101492</name>
</gene>
<protein>
    <submittedName>
        <fullName evidence="2">Uncharacterized protein</fullName>
    </submittedName>
</protein>
<reference evidence="3" key="1">
    <citation type="submission" date="2016-11" db="EMBL/GenBank/DDBJ databases">
        <authorList>
            <person name="Varghese N."/>
            <person name="Submissions S."/>
        </authorList>
    </citation>
    <scope>NUCLEOTIDE SEQUENCE [LARGE SCALE GENOMIC DNA]</scope>
    <source>
        <strain evidence="3">DSM 16990</strain>
    </source>
</reference>
<proteinExistence type="predicted"/>
<dbReference type="STRING" id="288992.SAMN04488522_101492"/>
<accession>A0A1M4UB40</accession>